<comment type="subcellular location">
    <subcellularLocation>
        <location evidence="1">Chromosome</location>
    </subcellularLocation>
</comment>
<evidence type="ECO:0000256" key="5">
    <source>
        <dbReference type="ARBA" id="ARBA00022691"/>
    </source>
</evidence>
<keyword evidence="5" id="KW-0949">S-adenosyl-L-methionine</keyword>
<feature type="domain" description="Pre-SET" evidence="11">
    <location>
        <begin position="234"/>
        <end position="300"/>
    </location>
</feature>
<dbReference type="STRING" id="796925.A0A137P8I8"/>
<accession>A0A137P8I8</accession>
<evidence type="ECO:0000259" key="10">
    <source>
        <dbReference type="PROSITE" id="PS50280"/>
    </source>
</evidence>
<dbReference type="EMBL" id="KQ964478">
    <property type="protein sequence ID" value="KXN71289.1"/>
    <property type="molecule type" value="Genomic_DNA"/>
</dbReference>
<dbReference type="PROSITE" id="PS50280">
    <property type="entry name" value="SET"/>
    <property type="match status" value="1"/>
</dbReference>
<dbReference type="GO" id="GO:0008270">
    <property type="term" value="F:zinc ion binding"/>
    <property type="evidence" value="ECO:0007669"/>
    <property type="project" value="InterPro"/>
</dbReference>
<feature type="region of interest" description="Disordered" evidence="8">
    <location>
        <begin position="1"/>
        <end position="35"/>
    </location>
</feature>
<evidence type="ECO:0000313" key="14">
    <source>
        <dbReference type="Proteomes" id="UP000070444"/>
    </source>
</evidence>
<evidence type="ECO:0000256" key="7">
    <source>
        <dbReference type="ARBA" id="ARBA00022833"/>
    </source>
</evidence>
<dbReference type="InterPro" id="IPR046341">
    <property type="entry name" value="SET_dom_sf"/>
</dbReference>
<dbReference type="SUPFAM" id="SSF82199">
    <property type="entry name" value="SET domain"/>
    <property type="match status" value="1"/>
</dbReference>
<keyword evidence="2" id="KW-0158">Chromosome</keyword>
<gene>
    <name evidence="13" type="ORF">CONCODRAFT_69947</name>
</gene>
<dbReference type="PROSITE" id="PS50868">
    <property type="entry name" value="POST_SET"/>
    <property type="match status" value="1"/>
</dbReference>
<evidence type="ECO:0000259" key="9">
    <source>
        <dbReference type="PROSITE" id="PS50013"/>
    </source>
</evidence>
<dbReference type="Pfam" id="PF05033">
    <property type="entry name" value="Pre-SET"/>
    <property type="match status" value="1"/>
</dbReference>
<dbReference type="InterPro" id="IPR050973">
    <property type="entry name" value="H3K9_Histone-Lys_N-MTase"/>
</dbReference>
<feature type="compositionally biased region" description="Polar residues" evidence="8">
    <location>
        <begin position="10"/>
        <end position="23"/>
    </location>
</feature>
<dbReference type="GO" id="GO:0032259">
    <property type="term" value="P:methylation"/>
    <property type="evidence" value="ECO:0007669"/>
    <property type="project" value="UniProtKB-KW"/>
</dbReference>
<sequence length="448" mass="50901">MTETIDKELNNTAATVEEINNSGPLKRTNPDSDLKDTENTKVLKLENQLNKKFIKLSLWDIRNSKEIQNQNVDLLSVTNPLQFALDNTTNKPSESYPNEAEFIVEKIIAKKISKDDTVEYLVKWKDLEESKCFWVSGSDLEKSKEILDCFELSLETGRKSTSTASLEDETITIETFESNVSIFMNLVNHDNGYPISIVNTVDDSEPPNFIYTNNFILNEDIREKVLTDKTRLLQGCRCIMCPPFNPKQKCDCIDWTGKNPYNNKGLVDMEPGDQIYECNLDCACAKITPCLCRNRVTQRTRKHKLQIYKTPNKGWAVRTLEDIPKGLVMSLDLANQLGKSYETKGFSYLFDLDGDTAKGSDPIYTVDATNIGNFSRFINHSCDPNLYILSVFTDHQDIHNIGLFAKQDIKAQEEICYDYTGGKPQDDNFDTGITCYCGATNCKKILMM</sequence>
<dbReference type="Pfam" id="PF00385">
    <property type="entry name" value="Chromo"/>
    <property type="match status" value="1"/>
</dbReference>
<dbReference type="SMART" id="SM00298">
    <property type="entry name" value="CHROMO"/>
    <property type="match status" value="1"/>
</dbReference>
<evidence type="ECO:0000259" key="12">
    <source>
        <dbReference type="PROSITE" id="PS50868"/>
    </source>
</evidence>
<dbReference type="OrthoDB" id="308383at2759"/>
<dbReference type="PROSITE" id="PS50867">
    <property type="entry name" value="PRE_SET"/>
    <property type="match status" value="1"/>
</dbReference>
<evidence type="ECO:0000256" key="3">
    <source>
        <dbReference type="ARBA" id="ARBA00022603"/>
    </source>
</evidence>
<proteinExistence type="predicted"/>
<feature type="domain" description="Chromo" evidence="9">
    <location>
        <begin position="102"/>
        <end position="162"/>
    </location>
</feature>
<dbReference type="InterPro" id="IPR007728">
    <property type="entry name" value="Pre-SET_dom"/>
</dbReference>
<dbReference type="SMART" id="SM00468">
    <property type="entry name" value="PreSET"/>
    <property type="match status" value="1"/>
</dbReference>
<name>A0A137P8I8_CONC2</name>
<dbReference type="PANTHER" id="PTHR46223:SF3">
    <property type="entry name" value="HISTONE-LYSINE N-METHYLTRANSFERASE SET-23"/>
    <property type="match status" value="1"/>
</dbReference>
<keyword evidence="7" id="KW-0862">Zinc</keyword>
<feature type="domain" description="SET" evidence="10">
    <location>
        <begin position="303"/>
        <end position="420"/>
    </location>
</feature>
<evidence type="ECO:0000259" key="11">
    <source>
        <dbReference type="PROSITE" id="PS50867"/>
    </source>
</evidence>
<dbReference type="PROSITE" id="PS50013">
    <property type="entry name" value="CHROMO_2"/>
    <property type="match status" value="1"/>
</dbReference>
<dbReference type="AlphaFoldDB" id="A0A137P8I8"/>
<evidence type="ECO:0000256" key="6">
    <source>
        <dbReference type="ARBA" id="ARBA00022723"/>
    </source>
</evidence>
<reference evidence="13 14" key="1">
    <citation type="journal article" date="2015" name="Genome Biol. Evol.">
        <title>Phylogenomic analyses indicate that early fungi evolved digesting cell walls of algal ancestors of land plants.</title>
        <authorList>
            <person name="Chang Y."/>
            <person name="Wang S."/>
            <person name="Sekimoto S."/>
            <person name="Aerts A.L."/>
            <person name="Choi C."/>
            <person name="Clum A."/>
            <person name="LaButti K.M."/>
            <person name="Lindquist E.A."/>
            <person name="Yee Ngan C."/>
            <person name="Ohm R.A."/>
            <person name="Salamov A.A."/>
            <person name="Grigoriev I.V."/>
            <person name="Spatafora J.W."/>
            <person name="Berbee M.L."/>
        </authorList>
    </citation>
    <scope>NUCLEOTIDE SEQUENCE [LARGE SCALE GENOMIC DNA]</scope>
    <source>
        <strain evidence="13 14">NRRL 28638</strain>
    </source>
</reference>
<dbReference type="Gene3D" id="2.170.270.10">
    <property type="entry name" value="SET domain"/>
    <property type="match status" value="1"/>
</dbReference>
<protein>
    <submittedName>
        <fullName evidence="13">SET domain-containing protein</fullName>
    </submittedName>
</protein>
<keyword evidence="14" id="KW-1185">Reference proteome</keyword>
<evidence type="ECO:0000256" key="1">
    <source>
        <dbReference type="ARBA" id="ARBA00004286"/>
    </source>
</evidence>
<dbReference type="InterPro" id="IPR000953">
    <property type="entry name" value="Chromo/chromo_shadow_dom"/>
</dbReference>
<dbReference type="CDD" id="cd00024">
    <property type="entry name" value="CD_CSD"/>
    <property type="match status" value="1"/>
</dbReference>
<keyword evidence="3" id="KW-0489">Methyltransferase</keyword>
<dbReference type="InterPro" id="IPR023780">
    <property type="entry name" value="Chromo_domain"/>
</dbReference>
<dbReference type="PANTHER" id="PTHR46223">
    <property type="entry name" value="HISTONE-LYSINE N-METHYLTRANSFERASE SUV39H"/>
    <property type="match status" value="1"/>
</dbReference>
<evidence type="ECO:0000313" key="13">
    <source>
        <dbReference type="EMBL" id="KXN71289.1"/>
    </source>
</evidence>
<dbReference type="SMART" id="SM00317">
    <property type="entry name" value="SET"/>
    <property type="match status" value="1"/>
</dbReference>
<dbReference type="InterPro" id="IPR016197">
    <property type="entry name" value="Chromo-like_dom_sf"/>
</dbReference>
<keyword evidence="4" id="KW-0808">Transferase</keyword>
<dbReference type="InterPro" id="IPR001214">
    <property type="entry name" value="SET_dom"/>
</dbReference>
<dbReference type="SUPFAM" id="SSF54160">
    <property type="entry name" value="Chromo domain-like"/>
    <property type="match status" value="1"/>
</dbReference>
<dbReference type="Proteomes" id="UP000070444">
    <property type="component" value="Unassembled WGS sequence"/>
</dbReference>
<dbReference type="Gene3D" id="2.40.50.40">
    <property type="match status" value="1"/>
</dbReference>
<organism evidence="13 14">
    <name type="scientific">Conidiobolus coronatus (strain ATCC 28846 / CBS 209.66 / NRRL 28638)</name>
    <name type="common">Delacroixia coronata</name>
    <dbReference type="NCBI Taxonomy" id="796925"/>
    <lineage>
        <taxon>Eukaryota</taxon>
        <taxon>Fungi</taxon>
        <taxon>Fungi incertae sedis</taxon>
        <taxon>Zoopagomycota</taxon>
        <taxon>Entomophthoromycotina</taxon>
        <taxon>Entomophthoromycetes</taxon>
        <taxon>Entomophthorales</taxon>
        <taxon>Ancylistaceae</taxon>
        <taxon>Conidiobolus</taxon>
    </lineage>
</organism>
<feature type="domain" description="Post-SET" evidence="12">
    <location>
        <begin position="431"/>
        <end position="447"/>
    </location>
</feature>
<evidence type="ECO:0000256" key="2">
    <source>
        <dbReference type="ARBA" id="ARBA00022454"/>
    </source>
</evidence>
<dbReference type="GO" id="GO:0005634">
    <property type="term" value="C:nucleus"/>
    <property type="evidence" value="ECO:0007669"/>
    <property type="project" value="InterPro"/>
</dbReference>
<keyword evidence="6" id="KW-0479">Metal-binding</keyword>
<dbReference type="GO" id="GO:0005694">
    <property type="term" value="C:chromosome"/>
    <property type="evidence" value="ECO:0007669"/>
    <property type="project" value="UniProtKB-SubCell"/>
</dbReference>
<evidence type="ECO:0000256" key="8">
    <source>
        <dbReference type="SAM" id="MobiDB-lite"/>
    </source>
</evidence>
<dbReference type="GO" id="GO:0042054">
    <property type="term" value="F:histone methyltransferase activity"/>
    <property type="evidence" value="ECO:0007669"/>
    <property type="project" value="InterPro"/>
</dbReference>
<dbReference type="InterPro" id="IPR003616">
    <property type="entry name" value="Post-SET_dom"/>
</dbReference>
<dbReference type="Pfam" id="PF00856">
    <property type="entry name" value="SET"/>
    <property type="match status" value="1"/>
</dbReference>
<evidence type="ECO:0000256" key="4">
    <source>
        <dbReference type="ARBA" id="ARBA00022679"/>
    </source>
</evidence>